<sequence>MSQPPSLNDRYGRSRSTVRGNRLAMWMFVAFVIVALIAWLLWANPLKIGPSAEARDIGHTVVDSGTVVVDFSVTVTPGHEFACAIEAMNTGFAIVGWKVFTYPASDELTQTLQESVKTTEPATTGFVSSCWLT</sequence>
<gene>
    <name evidence="2" type="ORF">UFOPK1591_00339</name>
</gene>
<proteinExistence type="predicted"/>
<name>A0A6J6D0K0_9ZZZZ</name>
<keyword evidence="1" id="KW-0812">Transmembrane</keyword>
<dbReference type="Pfam" id="PF14155">
    <property type="entry name" value="DUF4307"/>
    <property type="match status" value="1"/>
</dbReference>
<dbReference type="EMBL" id="CAEZTD010000016">
    <property type="protein sequence ID" value="CAB4555408.1"/>
    <property type="molecule type" value="Genomic_DNA"/>
</dbReference>
<keyword evidence="1" id="KW-1133">Transmembrane helix</keyword>
<accession>A0A6J6D0K0</accession>
<dbReference type="InterPro" id="IPR025443">
    <property type="entry name" value="DUF4307"/>
</dbReference>
<organism evidence="2">
    <name type="scientific">freshwater metagenome</name>
    <dbReference type="NCBI Taxonomy" id="449393"/>
    <lineage>
        <taxon>unclassified sequences</taxon>
        <taxon>metagenomes</taxon>
        <taxon>ecological metagenomes</taxon>
    </lineage>
</organism>
<evidence type="ECO:0000313" key="2">
    <source>
        <dbReference type="EMBL" id="CAB4555408.1"/>
    </source>
</evidence>
<keyword evidence="1" id="KW-0472">Membrane</keyword>
<dbReference type="AlphaFoldDB" id="A0A6J6D0K0"/>
<protein>
    <submittedName>
        <fullName evidence="2">Unannotated protein</fullName>
    </submittedName>
</protein>
<feature type="transmembrane region" description="Helical" evidence="1">
    <location>
        <begin position="23"/>
        <end position="42"/>
    </location>
</feature>
<reference evidence="2" key="1">
    <citation type="submission" date="2020-05" db="EMBL/GenBank/DDBJ databases">
        <authorList>
            <person name="Chiriac C."/>
            <person name="Salcher M."/>
            <person name="Ghai R."/>
            <person name="Kavagutti S V."/>
        </authorList>
    </citation>
    <scope>NUCLEOTIDE SEQUENCE</scope>
</reference>
<evidence type="ECO:0000256" key="1">
    <source>
        <dbReference type="SAM" id="Phobius"/>
    </source>
</evidence>